<comment type="caution">
    <text evidence="2">The sequence shown here is derived from an EMBL/GenBank/DDBJ whole genome shotgun (WGS) entry which is preliminary data.</text>
</comment>
<accession>A0A8H4R271</accession>
<name>A0A8H4R271_9AGAR</name>
<reference evidence="2 3" key="1">
    <citation type="submission" date="2019-12" db="EMBL/GenBank/DDBJ databases">
        <authorList>
            <person name="Floudas D."/>
            <person name="Bentzer J."/>
            <person name="Ahren D."/>
            <person name="Johansson T."/>
            <person name="Persson P."/>
            <person name="Tunlid A."/>
        </authorList>
    </citation>
    <scope>NUCLEOTIDE SEQUENCE [LARGE SCALE GENOMIC DNA]</scope>
    <source>
        <strain evidence="2 3">CBS 102.39</strain>
    </source>
</reference>
<evidence type="ECO:0000313" key="2">
    <source>
        <dbReference type="EMBL" id="KAF4622040.1"/>
    </source>
</evidence>
<dbReference type="PANTHER" id="PTHR24094:SF15">
    <property type="entry name" value="AMP-DEPENDENT SYNTHETASE_LIGASE DOMAIN-CONTAINING PROTEIN-RELATED"/>
    <property type="match status" value="1"/>
</dbReference>
<organism evidence="2 3">
    <name type="scientific">Agrocybe pediades</name>
    <dbReference type="NCBI Taxonomy" id="84607"/>
    <lineage>
        <taxon>Eukaryota</taxon>
        <taxon>Fungi</taxon>
        <taxon>Dikarya</taxon>
        <taxon>Basidiomycota</taxon>
        <taxon>Agaricomycotina</taxon>
        <taxon>Agaricomycetes</taxon>
        <taxon>Agaricomycetidae</taxon>
        <taxon>Agaricales</taxon>
        <taxon>Agaricineae</taxon>
        <taxon>Strophariaceae</taxon>
        <taxon>Agrocybe</taxon>
    </lineage>
</organism>
<protein>
    <recommendedName>
        <fullName evidence="1">GmrSD restriction endonucleases C-terminal domain-containing protein</fullName>
    </recommendedName>
</protein>
<evidence type="ECO:0000313" key="3">
    <source>
        <dbReference type="Proteomes" id="UP000521872"/>
    </source>
</evidence>
<dbReference type="AlphaFoldDB" id="A0A8H4R271"/>
<dbReference type="InterPro" id="IPR011089">
    <property type="entry name" value="GmrSD_C"/>
</dbReference>
<keyword evidence="3" id="KW-1185">Reference proteome</keyword>
<dbReference type="PANTHER" id="PTHR24094">
    <property type="entry name" value="SECRETED PROTEIN"/>
    <property type="match status" value="1"/>
</dbReference>
<evidence type="ECO:0000259" key="1">
    <source>
        <dbReference type="Pfam" id="PF07510"/>
    </source>
</evidence>
<feature type="domain" description="GmrSD restriction endonucleases C-terminal" evidence="1">
    <location>
        <begin position="131"/>
        <end position="232"/>
    </location>
</feature>
<dbReference type="Proteomes" id="UP000521872">
    <property type="component" value="Unassembled WGS sequence"/>
</dbReference>
<dbReference type="Pfam" id="PF07510">
    <property type="entry name" value="GmrSD_C"/>
    <property type="match status" value="1"/>
</dbReference>
<dbReference type="EMBL" id="JAACJL010000002">
    <property type="protein sequence ID" value="KAF4622040.1"/>
    <property type="molecule type" value="Genomic_DNA"/>
</dbReference>
<proteinExistence type="predicted"/>
<gene>
    <name evidence="2" type="ORF">D9613_009156</name>
</gene>
<sequence>MAFLQQRFSFLPSGLSPHSDPALPSLVVVTIMVRLLSLLALAVSAFTYTTANVLPRALPTPVNAATAKTYLAALTVEAESNSPTYKRDYFKHWITISGACNTRETVLTRDGGSVVVGSNCAATSGNWVSPYDNIATTLASDLDIDHVVPLKEAWVSGARTWTNATREAFANDLTRPQLIAVTDSLNQAKGDKDPAEWMPPLASYKCTYVRAWIQVKYYYKLSVDSAEKTALTNYLASC</sequence>